<dbReference type="WBParaSite" id="ALUE_0001498701-mRNA-1">
    <property type="protein sequence ID" value="ALUE_0001498701-mRNA-1"/>
    <property type="gene ID" value="ALUE_0001498701"/>
</dbReference>
<dbReference type="AlphaFoldDB" id="A0A9J2PZD3"/>
<accession>A0A9J2PZD3</accession>
<dbReference type="Proteomes" id="UP000036681">
    <property type="component" value="Unplaced"/>
</dbReference>
<proteinExistence type="predicted"/>
<keyword evidence="1" id="KW-1133">Transmembrane helix</keyword>
<keyword evidence="1" id="KW-0812">Transmembrane</keyword>
<sequence>MMSTWKDDCVGRFSKTVAEHESLKTCIAQFLRFPFVFIPVVTITTLFKRAEVRAGNQQFSSSAITLLSDQVMSSVHSAKKVLRAISKVQSLLMRRYFSIALMISFVVLLETTLTEDAQWRRSADSAVRKRTRRFFGAGLGWQSGLFGWPYGYGGFGFGWPWGYGYGWPYGFGR</sequence>
<keyword evidence="2" id="KW-1185">Reference proteome</keyword>
<evidence type="ECO:0000256" key="1">
    <source>
        <dbReference type="SAM" id="Phobius"/>
    </source>
</evidence>
<protein>
    <submittedName>
        <fullName evidence="3">Uncharacterized protein</fullName>
    </submittedName>
</protein>
<reference evidence="3" key="1">
    <citation type="submission" date="2023-03" db="UniProtKB">
        <authorList>
            <consortium name="WormBaseParasite"/>
        </authorList>
    </citation>
    <scope>IDENTIFICATION</scope>
</reference>
<organism evidence="2 3">
    <name type="scientific">Ascaris lumbricoides</name>
    <name type="common">Giant roundworm</name>
    <dbReference type="NCBI Taxonomy" id="6252"/>
    <lineage>
        <taxon>Eukaryota</taxon>
        <taxon>Metazoa</taxon>
        <taxon>Ecdysozoa</taxon>
        <taxon>Nematoda</taxon>
        <taxon>Chromadorea</taxon>
        <taxon>Rhabditida</taxon>
        <taxon>Spirurina</taxon>
        <taxon>Ascaridomorpha</taxon>
        <taxon>Ascaridoidea</taxon>
        <taxon>Ascarididae</taxon>
        <taxon>Ascaris</taxon>
    </lineage>
</organism>
<feature type="transmembrane region" description="Helical" evidence="1">
    <location>
        <begin position="96"/>
        <end position="113"/>
    </location>
</feature>
<evidence type="ECO:0000313" key="2">
    <source>
        <dbReference type="Proteomes" id="UP000036681"/>
    </source>
</evidence>
<keyword evidence="1" id="KW-0472">Membrane</keyword>
<feature type="transmembrane region" description="Helical" evidence="1">
    <location>
        <begin position="134"/>
        <end position="152"/>
    </location>
</feature>
<name>A0A9J2PZD3_ASCLU</name>
<evidence type="ECO:0000313" key="3">
    <source>
        <dbReference type="WBParaSite" id="ALUE_0001498701-mRNA-1"/>
    </source>
</evidence>